<dbReference type="PANTHER" id="PTHR10903:SF184">
    <property type="entry name" value="GTP-BINDING PROTEIN A"/>
    <property type="match status" value="1"/>
</dbReference>
<reference evidence="8 9" key="1">
    <citation type="submission" date="2024-01" db="EMBL/GenBank/DDBJ databases">
        <title>The genome of the rayed Mediterranean limpet Patella caerulea (Linnaeus, 1758).</title>
        <authorList>
            <person name="Anh-Thu Weber A."/>
            <person name="Halstead-Nussloch G."/>
        </authorList>
    </citation>
    <scope>NUCLEOTIDE SEQUENCE [LARGE SCALE GENOMIC DNA]</scope>
    <source>
        <strain evidence="8">AATW-2023a</strain>
        <tissue evidence="8">Whole specimen</tissue>
    </source>
</reference>
<keyword evidence="3" id="KW-0342">GTP-binding</keyword>
<comment type="similarity">
    <text evidence="1">Belongs to the TRAFAC class TrmE-Era-EngA-EngB-Septin-like GTPase superfamily. AIG1/Toc34/Toc159-like paraseptin GTPase family. IAN subfamily.</text>
</comment>
<feature type="compositionally biased region" description="Basic and acidic residues" evidence="5">
    <location>
        <begin position="74"/>
        <end position="92"/>
    </location>
</feature>
<dbReference type="Gene3D" id="1.10.533.10">
    <property type="entry name" value="Death Domain, Fas"/>
    <property type="match status" value="1"/>
</dbReference>
<feature type="region of interest" description="Disordered" evidence="5">
    <location>
        <begin position="116"/>
        <end position="138"/>
    </location>
</feature>
<dbReference type="CDD" id="cd01671">
    <property type="entry name" value="CARD"/>
    <property type="match status" value="1"/>
</dbReference>
<proteinExistence type="inferred from homology"/>
<evidence type="ECO:0000256" key="2">
    <source>
        <dbReference type="ARBA" id="ARBA00022741"/>
    </source>
</evidence>
<feature type="coiled-coil region" evidence="4">
    <location>
        <begin position="405"/>
        <end position="432"/>
    </location>
</feature>
<keyword evidence="4" id="KW-0175">Coiled coil</keyword>
<dbReference type="SUPFAM" id="SSF47986">
    <property type="entry name" value="DEATH domain"/>
    <property type="match status" value="1"/>
</dbReference>
<keyword evidence="9" id="KW-1185">Reference proteome</keyword>
<dbReference type="PANTHER" id="PTHR10903">
    <property type="entry name" value="GTPASE, IMAP FAMILY MEMBER-RELATED"/>
    <property type="match status" value="1"/>
</dbReference>
<feature type="domain" description="CARD" evidence="6">
    <location>
        <begin position="444"/>
        <end position="535"/>
    </location>
</feature>
<dbReference type="PROSITE" id="PS50209">
    <property type="entry name" value="CARD"/>
    <property type="match status" value="1"/>
</dbReference>
<accession>A0AAN8KF49</accession>
<evidence type="ECO:0000313" key="9">
    <source>
        <dbReference type="Proteomes" id="UP001347796"/>
    </source>
</evidence>
<dbReference type="InterPro" id="IPR006703">
    <property type="entry name" value="G_AIG1"/>
</dbReference>
<sequence length="544" mass="62493">METESCDRKDTEDIDTGHESCDRKDTEDIDTGHESCDRKDTEDIDTGHEAHNKSRLTSEGLRRDYTIVNQMETKSCDRKDTEDIDTGHEAHNKSRLTSEGLRRDYTIVNQMETKSCDRKDTEDIDTGHEAHNKSRLTSEGIRRDYTIVNQMETKSCDRKDTEDIDTGHEAYNKSRLTSEKYKKDKRVILGIIELKIVLSGKTGVGKSFLGNHLLTKQLFDSGVDFGSITSECSSGSRTLHDGTIIRVFDTPGFFDIRYERAELVKHMFSLSSLTAPGPHVFLYVLRVDERLTMENWDSIDLFRDIFGSEVNKYVIFVLNRKPKGTDAEKLIDRCKILKTILKECHDRYVTINFADSDIGVGKCVDNLLQMIRDTVRGNDQKHYSSDVFVDAERSYNEKQEFKKKQEGMESKLADKDKQINELKQQLFDQKKAGTGSIKKECGPMRERDYDKVRKFFQVILTNVTNPLDLCIALFSSGVFNADDTYEIEKIENRTKQCYKLLMKVLNDCGPNTFPKFLDALTSTGHQHTRDLLDAEEGELTVYFY</sequence>
<dbReference type="AlphaFoldDB" id="A0AAN8KF49"/>
<dbReference type="InterPro" id="IPR027417">
    <property type="entry name" value="P-loop_NTPase"/>
</dbReference>
<name>A0AAN8KF49_PATCE</name>
<evidence type="ECO:0000259" key="7">
    <source>
        <dbReference type="PROSITE" id="PS51720"/>
    </source>
</evidence>
<dbReference type="InterPro" id="IPR045058">
    <property type="entry name" value="GIMA/IAN/Toc"/>
</dbReference>
<evidence type="ECO:0000256" key="3">
    <source>
        <dbReference type="ARBA" id="ARBA00023134"/>
    </source>
</evidence>
<feature type="compositionally biased region" description="Basic and acidic residues" evidence="5">
    <location>
        <begin position="116"/>
        <end position="132"/>
    </location>
</feature>
<evidence type="ECO:0000259" key="6">
    <source>
        <dbReference type="PROSITE" id="PS50209"/>
    </source>
</evidence>
<feature type="domain" description="AIG1-type G" evidence="7">
    <location>
        <begin position="191"/>
        <end position="392"/>
    </location>
</feature>
<dbReference type="Proteomes" id="UP001347796">
    <property type="component" value="Unassembled WGS sequence"/>
</dbReference>
<evidence type="ECO:0000256" key="1">
    <source>
        <dbReference type="ARBA" id="ARBA00008535"/>
    </source>
</evidence>
<dbReference type="EMBL" id="JAZGQO010000002">
    <property type="protein sequence ID" value="KAK6192464.1"/>
    <property type="molecule type" value="Genomic_DNA"/>
</dbReference>
<dbReference type="GO" id="GO:0042981">
    <property type="term" value="P:regulation of apoptotic process"/>
    <property type="evidence" value="ECO:0007669"/>
    <property type="project" value="InterPro"/>
</dbReference>
<organism evidence="8 9">
    <name type="scientific">Patella caerulea</name>
    <name type="common">Rayed Mediterranean limpet</name>
    <dbReference type="NCBI Taxonomy" id="87958"/>
    <lineage>
        <taxon>Eukaryota</taxon>
        <taxon>Metazoa</taxon>
        <taxon>Spiralia</taxon>
        <taxon>Lophotrochozoa</taxon>
        <taxon>Mollusca</taxon>
        <taxon>Gastropoda</taxon>
        <taxon>Patellogastropoda</taxon>
        <taxon>Patelloidea</taxon>
        <taxon>Patellidae</taxon>
        <taxon>Patella</taxon>
    </lineage>
</organism>
<dbReference type="Gene3D" id="3.40.50.300">
    <property type="entry name" value="P-loop containing nucleotide triphosphate hydrolases"/>
    <property type="match status" value="1"/>
</dbReference>
<dbReference type="GO" id="GO:0005525">
    <property type="term" value="F:GTP binding"/>
    <property type="evidence" value="ECO:0007669"/>
    <property type="project" value="UniProtKB-KW"/>
</dbReference>
<keyword evidence="2" id="KW-0547">Nucleotide-binding</keyword>
<evidence type="ECO:0000256" key="4">
    <source>
        <dbReference type="SAM" id="Coils"/>
    </source>
</evidence>
<protein>
    <submittedName>
        <fullName evidence="8">Uncharacterized protein</fullName>
    </submittedName>
</protein>
<dbReference type="Pfam" id="PF04548">
    <property type="entry name" value="AIG1"/>
    <property type="match status" value="1"/>
</dbReference>
<dbReference type="InterPro" id="IPR001315">
    <property type="entry name" value="CARD"/>
</dbReference>
<feature type="region of interest" description="Disordered" evidence="5">
    <location>
        <begin position="1"/>
        <end position="104"/>
    </location>
</feature>
<feature type="compositionally biased region" description="Basic and acidic residues" evidence="5">
    <location>
        <begin position="1"/>
        <end position="52"/>
    </location>
</feature>
<dbReference type="InterPro" id="IPR011029">
    <property type="entry name" value="DEATH-like_dom_sf"/>
</dbReference>
<comment type="caution">
    <text evidence="8">The sequence shown here is derived from an EMBL/GenBank/DDBJ whole genome shotgun (WGS) entry which is preliminary data.</text>
</comment>
<dbReference type="PROSITE" id="PS51720">
    <property type="entry name" value="G_AIG1"/>
    <property type="match status" value="1"/>
</dbReference>
<dbReference type="SUPFAM" id="SSF52540">
    <property type="entry name" value="P-loop containing nucleoside triphosphate hydrolases"/>
    <property type="match status" value="1"/>
</dbReference>
<evidence type="ECO:0000256" key="5">
    <source>
        <dbReference type="SAM" id="MobiDB-lite"/>
    </source>
</evidence>
<gene>
    <name evidence="8" type="ORF">SNE40_003926</name>
</gene>
<evidence type="ECO:0000313" key="8">
    <source>
        <dbReference type="EMBL" id="KAK6192464.1"/>
    </source>
</evidence>